<dbReference type="InterPro" id="IPR051982">
    <property type="entry name" value="CiliaryAsmbly_MitoImport"/>
</dbReference>
<name>A0A8K0FZY8_IGNLU</name>
<dbReference type="GO" id="GO:0005739">
    <property type="term" value="C:mitochondrion"/>
    <property type="evidence" value="ECO:0007669"/>
    <property type="project" value="TreeGrafter"/>
</dbReference>
<gene>
    <name evidence="9" type="ORF">ILUMI_25425</name>
</gene>
<dbReference type="InterPro" id="IPR025986">
    <property type="entry name" value="RPAP3-like_C"/>
</dbReference>
<accession>A0A8K0FZY8</accession>
<evidence type="ECO:0000256" key="7">
    <source>
        <dbReference type="SAM" id="MobiDB-lite"/>
    </source>
</evidence>
<reference evidence="9" key="1">
    <citation type="submission" date="2019-08" db="EMBL/GenBank/DDBJ databases">
        <title>The genome of the North American firefly Photinus pyralis.</title>
        <authorList>
            <consortium name="Photinus pyralis genome working group"/>
            <person name="Fallon T.R."/>
            <person name="Sander Lower S.E."/>
            <person name="Weng J.-K."/>
        </authorList>
    </citation>
    <scope>NUCLEOTIDE SEQUENCE</scope>
    <source>
        <strain evidence="9">TRF0915ILg1</strain>
        <tissue evidence="9">Whole body</tissue>
    </source>
</reference>
<dbReference type="Pfam" id="PF00515">
    <property type="entry name" value="TPR_1"/>
    <property type="match status" value="1"/>
</dbReference>
<feature type="domain" description="RNA-polymerase II-associated protein 3-like C-terminal" evidence="8">
    <location>
        <begin position="657"/>
        <end position="747"/>
    </location>
</feature>
<keyword evidence="4 5" id="KW-0802">TPR repeat</keyword>
<evidence type="ECO:0000313" key="10">
    <source>
        <dbReference type="Proteomes" id="UP000801492"/>
    </source>
</evidence>
<dbReference type="EMBL" id="VTPC01090915">
    <property type="protein sequence ID" value="KAF2880753.1"/>
    <property type="molecule type" value="Genomic_DNA"/>
</dbReference>
<protein>
    <recommendedName>
        <fullName evidence="8">RNA-polymerase II-associated protein 3-like C-terminal domain-containing protein</fullName>
    </recommendedName>
</protein>
<organism evidence="9 10">
    <name type="scientific">Ignelater luminosus</name>
    <name type="common">Cucubano</name>
    <name type="synonym">Pyrophorus luminosus</name>
    <dbReference type="NCBI Taxonomy" id="2038154"/>
    <lineage>
        <taxon>Eukaryota</taxon>
        <taxon>Metazoa</taxon>
        <taxon>Ecdysozoa</taxon>
        <taxon>Arthropoda</taxon>
        <taxon>Hexapoda</taxon>
        <taxon>Insecta</taxon>
        <taxon>Pterygota</taxon>
        <taxon>Neoptera</taxon>
        <taxon>Endopterygota</taxon>
        <taxon>Coleoptera</taxon>
        <taxon>Polyphaga</taxon>
        <taxon>Elateriformia</taxon>
        <taxon>Elateroidea</taxon>
        <taxon>Elateridae</taxon>
        <taxon>Agrypninae</taxon>
        <taxon>Pyrophorini</taxon>
        <taxon>Ignelater</taxon>
    </lineage>
</organism>
<evidence type="ECO:0000256" key="5">
    <source>
        <dbReference type="PROSITE-ProRule" id="PRU00339"/>
    </source>
</evidence>
<dbReference type="AlphaFoldDB" id="A0A8K0FZY8"/>
<dbReference type="GO" id="GO:0005829">
    <property type="term" value="C:cytosol"/>
    <property type="evidence" value="ECO:0007669"/>
    <property type="project" value="TreeGrafter"/>
</dbReference>
<dbReference type="Pfam" id="PF13877">
    <property type="entry name" value="RPAP3_C"/>
    <property type="match status" value="1"/>
</dbReference>
<keyword evidence="6" id="KW-0175">Coiled coil</keyword>
<dbReference type="PROSITE" id="PS50005">
    <property type="entry name" value="TPR"/>
    <property type="match status" value="2"/>
</dbReference>
<comment type="caution">
    <text evidence="9">The sequence shown here is derived from an EMBL/GenBank/DDBJ whole genome shotgun (WGS) entry which is preliminary data.</text>
</comment>
<dbReference type="SMART" id="SM00028">
    <property type="entry name" value="TPR"/>
    <property type="match status" value="2"/>
</dbReference>
<dbReference type="SUPFAM" id="SSF48452">
    <property type="entry name" value="TPR-like"/>
    <property type="match status" value="1"/>
</dbReference>
<dbReference type="PROSITE" id="PS50293">
    <property type="entry name" value="TPR_REGION"/>
    <property type="match status" value="1"/>
</dbReference>
<dbReference type="InterPro" id="IPR019734">
    <property type="entry name" value="TPR_rpt"/>
</dbReference>
<feature type="coiled-coil region" evidence="6">
    <location>
        <begin position="172"/>
        <end position="199"/>
    </location>
</feature>
<proteinExistence type="predicted"/>
<dbReference type="Gene3D" id="1.25.40.10">
    <property type="entry name" value="Tetratricopeptide repeat domain"/>
    <property type="match status" value="1"/>
</dbReference>
<dbReference type="PANTHER" id="PTHR45984:SF1">
    <property type="entry name" value="SPAG1 AXONEMAL DYNEIN ASSEMBLY FACTOR"/>
    <property type="match status" value="1"/>
</dbReference>
<dbReference type="GO" id="GO:0006626">
    <property type="term" value="P:protein targeting to mitochondrion"/>
    <property type="evidence" value="ECO:0007669"/>
    <property type="project" value="TreeGrafter"/>
</dbReference>
<keyword evidence="3" id="KW-0677">Repeat</keyword>
<dbReference type="InterPro" id="IPR011990">
    <property type="entry name" value="TPR-like_helical_dom_sf"/>
</dbReference>
<evidence type="ECO:0000256" key="2">
    <source>
        <dbReference type="ARBA" id="ARBA00022490"/>
    </source>
</evidence>
<keyword evidence="10" id="KW-1185">Reference proteome</keyword>
<dbReference type="Proteomes" id="UP000801492">
    <property type="component" value="Unassembled WGS sequence"/>
</dbReference>
<comment type="subcellular location">
    <subcellularLocation>
        <location evidence="1">Cytoplasm</location>
    </subcellularLocation>
</comment>
<dbReference type="GO" id="GO:0031072">
    <property type="term" value="F:heat shock protein binding"/>
    <property type="evidence" value="ECO:0007669"/>
    <property type="project" value="TreeGrafter"/>
</dbReference>
<dbReference type="OrthoDB" id="2942533at2759"/>
<keyword evidence="2" id="KW-0963">Cytoplasm</keyword>
<evidence type="ECO:0000256" key="4">
    <source>
        <dbReference type="ARBA" id="ARBA00022803"/>
    </source>
</evidence>
<evidence type="ECO:0000313" key="9">
    <source>
        <dbReference type="EMBL" id="KAF2880753.1"/>
    </source>
</evidence>
<feature type="region of interest" description="Disordered" evidence="7">
    <location>
        <begin position="346"/>
        <end position="367"/>
    </location>
</feature>
<dbReference type="InterPro" id="IPR013105">
    <property type="entry name" value="TPR_2"/>
</dbReference>
<evidence type="ECO:0000256" key="1">
    <source>
        <dbReference type="ARBA" id="ARBA00004496"/>
    </source>
</evidence>
<evidence type="ECO:0000259" key="8">
    <source>
        <dbReference type="Pfam" id="PF13877"/>
    </source>
</evidence>
<dbReference type="Pfam" id="PF07719">
    <property type="entry name" value="TPR_2"/>
    <property type="match status" value="1"/>
</dbReference>
<dbReference type="PANTHER" id="PTHR45984">
    <property type="entry name" value="RNA (RNA) POLYMERASE II ASSOCIATED PROTEIN HOMOLOG"/>
    <property type="match status" value="1"/>
</dbReference>
<feature type="repeat" description="TPR" evidence="5">
    <location>
        <begin position="249"/>
        <end position="282"/>
    </location>
</feature>
<evidence type="ECO:0000256" key="3">
    <source>
        <dbReference type="ARBA" id="ARBA00022737"/>
    </source>
</evidence>
<sequence>MVLVEDLKQMAENEEPCRYEKQTLLSKYQIPIQNLEFEYIEKCQNGRELEKILHILRSGEEGYFPDLIKTTEKRLTEIKPNSKLLRKVCPVLNKNEISQDEWENLSQDLKDWMKDVHKKDRELEERKIKTDTQIMMDTDVRKSTNVYTEIKSNPKRIASTDYESWDKYDPDAEMLKMDLEDEKLKKDALKMQEKKQKAKVVRFNNFATEAEAIFEANNEKERGNECFKANEYQTALQHYTNSLECKPLATVYTNRALVFNKLKKYKKAIDDCIAALKLEPRNFKVHLRLAQNYEALEKYDDALKSVEQAIEIDPNNAVAQELANHLNKICGKTVIKKRFAIEEVDSNDPSSFKNHKDSNETLNTKPLKPILKNNNKFKIENDAIPPLESDDLNAKVESNNASNFKECKDSNDKSDKKPLKSILKTNSKFEIENDSIADITENQLNERQDCIKHTESKDKERSVNLDQLTLKVSNNTYKTKTTLKNPKIHNNEQKTKNKNLTIKNKYEIISIPGTSKMPPPYYKIIESNDPDIIKREKQKILSRPTLLHLTTIDVTSDDEYQKDQHDILQSNFLIYQAKHENCLKIKDDAQNLQEKNVKTANNMKTSEGRNKHIKSKFVSQKNKKITENKNDQIEKGGGGEPFNNDQEQLIPTAEELQSPYTFIQVWNSIRKDTTYKQHAEILKKMDIKRIPDVIGYKLDDTMISIIINCLHQHFMVPGELDNLHSILINITRIPRFKTMSMFLDEADWRCISQLTEFLDQHGRNLPADIKDVYYNYS</sequence>
<evidence type="ECO:0000256" key="6">
    <source>
        <dbReference type="SAM" id="Coils"/>
    </source>
</evidence>
<feature type="repeat" description="TPR" evidence="5">
    <location>
        <begin position="283"/>
        <end position="316"/>
    </location>
</feature>